<evidence type="ECO:0000313" key="5">
    <source>
        <dbReference type="Proteomes" id="UP001152755"/>
    </source>
</evidence>
<dbReference type="EMBL" id="JANRHA010000005">
    <property type="protein sequence ID" value="MDG3014858.1"/>
    <property type="molecule type" value="Genomic_DNA"/>
</dbReference>
<protein>
    <submittedName>
        <fullName evidence="4">Adenylyltransferase/cytidyltransferase family protein</fullName>
    </submittedName>
</protein>
<keyword evidence="5" id="KW-1185">Reference proteome</keyword>
<evidence type="ECO:0000259" key="3">
    <source>
        <dbReference type="Pfam" id="PF01467"/>
    </source>
</evidence>
<evidence type="ECO:0000256" key="1">
    <source>
        <dbReference type="ARBA" id="ARBA00022679"/>
    </source>
</evidence>
<feature type="domain" description="Cytidyltransferase-like" evidence="3">
    <location>
        <begin position="21"/>
        <end position="88"/>
    </location>
</feature>
<organism evidence="4 5">
    <name type="scientific">Speluncibacter jeojiensis</name>
    <dbReference type="NCBI Taxonomy" id="2710754"/>
    <lineage>
        <taxon>Bacteria</taxon>
        <taxon>Bacillati</taxon>
        <taxon>Actinomycetota</taxon>
        <taxon>Actinomycetes</taxon>
        <taxon>Mycobacteriales</taxon>
        <taxon>Speluncibacteraceae</taxon>
        <taxon>Speluncibacter</taxon>
    </lineage>
</organism>
<dbReference type="InterPro" id="IPR004821">
    <property type="entry name" value="Cyt_trans-like"/>
</dbReference>
<keyword evidence="1" id="KW-0808">Transferase</keyword>
<dbReference type="SUPFAM" id="SSF52374">
    <property type="entry name" value="Nucleotidylyl transferase"/>
    <property type="match status" value="1"/>
</dbReference>
<dbReference type="NCBIfam" id="TIGR00125">
    <property type="entry name" value="cyt_tran_rel"/>
    <property type="match status" value="1"/>
</dbReference>
<dbReference type="AlphaFoldDB" id="A0A9X4RDR2"/>
<dbReference type="InterPro" id="IPR014729">
    <property type="entry name" value="Rossmann-like_a/b/a_fold"/>
</dbReference>
<comment type="caution">
    <text evidence="4">The sequence shown here is derived from an EMBL/GenBank/DDBJ whole genome shotgun (WGS) entry which is preliminary data.</text>
</comment>
<sequence length="155" mass="17255">MGTLTLHWHTAQPHPIRPVVATGVFDLLHVGHLRLLREAHRRGHPLAVGVEGDQRVRAWKGETRPLNPATDRAEVLGELRCVDGTFVITGGADATGWQHYLELLRPLAPHALVFTEGDPFTEPKRRAAEHLGAEVWTVPQVPDRSTSAIVERFCY</sequence>
<dbReference type="GO" id="GO:0016779">
    <property type="term" value="F:nucleotidyltransferase activity"/>
    <property type="evidence" value="ECO:0007669"/>
    <property type="project" value="UniProtKB-KW"/>
</dbReference>
<dbReference type="Proteomes" id="UP001152755">
    <property type="component" value="Unassembled WGS sequence"/>
</dbReference>
<dbReference type="Pfam" id="PF01467">
    <property type="entry name" value="CTP_transf_like"/>
    <property type="match status" value="1"/>
</dbReference>
<dbReference type="InterPro" id="IPR050385">
    <property type="entry name" value="Archaeal_FAD_synthase"/>
</dbReference>
<gene>
    <name evidence="4" type="ORF">NVS88_09845</name>
</gene>
<proteinExistence type="predicted"/>
<dbReference type="RefSeq" id="WP_277834110.1">
    <property type="nucleotide sequence ID" value="NZ_JAAIVF010000005.1"/>
</dbReference>
<name>A0A9X4RDR2_9ACTN</name>
<keyword evidence="2 4" id="KW-0548">Nucleotidyltransferase</keyword>
<dbReference type="Gene3D" id="3.40.50.620">
    <property type="entry name" value="HUPs"/>
    <property type="match status" value="1"/>
</dbReference>
<accession>A0A9X4RDR2</accession>
<reference evidence="4" key="1">
    <citation type="submission" date="2022-08" db="EMBL/GenBank/DDBJ databases">
        <title>Genome analysis of Corynebacteriales strain.</title>
        <authorList>
            <person name="Lee S.D."/>
        </authorList>
    </citation>
    <scope>NUCLEOTIDE SEQUENCE</scope>
    <source>
        <strain evidence="4">D3-21</strain>
    </source>
</reference>
<dbReference type="PANTHER" id="PTHR43793">
    <property type="entry name" value="FAD SYNTHASE"/>
    <property type="match status" value="1"/>
</dbReference>
<evidence type="ECO:0000256" key="2">
    <source>
        <dbReference type="ARBA" id="ARBA00022695"/>
    </source>
</evidence>
<evidence type="ECO:0000313" key="4">
    <source>
        <dbReference type="EMBL" id="MDG3014858.1"/>
    </source>
</evidence>
<dbReference type="PANTHER" id="PTHR43793:SF1">
    <property type="entry name" value="FAD SYNTHASE"/>
    <property type="match status" value="1"/>
</dbReference>